<dbReference type="CDD" id="cd10030">
    <property type="entry name" value="UDG-F4_TTUDGA_SPO1dp_like"/>
    <property type="match status" value="1"/>
</dbReference>
<evidence type="ECO:0000256" key="11">
    <source>
        <dbReference type="ARBA" id="ARBA00023204"/>
    </source>
</evidence>
<keyword evidence="6" id="KW-0479">Metal-binding</keyword>
<keyword evidence="8" id="KW-0378">Hydrolase</keyword>
<evidence type="ECO:0000259" key="12">
    <source>
        <dbReference type="SMART" id="SM00986"/>
    </source>
</evidence>
<comment type="catalytic activity">
    <reaction evidence="1">
        <text>Hydrolyzes single-stranded DNA or mismatched double-stranded DNA and polynucleotides, releasing free uracil.</text>
        <dbReference type="EC" id="3.2.2.27"/>
    </reaction>
</comment>
<evidence type="ECO:0000256" key="1">
    <source>
        <dbReference type="ARBA" id="ARBA00001400"/>
    </source>
</evidence>
<dbReference type="EC" id="3.2.2.27" evidence="3"/>
<reference evidence="13 14" key="1">
    <citation type="submission" date="2020-08" db="EMBL/GenBank/DDBJ databases">
        <title>Genomic Encyclopedia of Type Strains, Phase IV (KMG-IV): sequencing the most valuable type-strain genomes for metagenomic binning, comparative biology and taxonomic classification.</title>
        <authorList>
            <person name="Goeker M."/>
        </authorList>
    </citation>
    <scope>NUCLEOTIDE SEQUENCE [LARGE SCALE GENOMIC DNA]</scope>
    <source>
        <strain evidence="13 14">DSM 26723</strain>
    </source>
</reference>
<dbReference type="InterPro" id="IPR005273">
    <property type="entry name" value="Ura-DNA_glyco_family4"/>
</dbReference>
<feature type="domain" description="Uracil-DNA glycosylase-like" evidence="12">
    <location>
        <begin position="108"/>
        <end position="255"/>
    </location>
</feature>
<dbReference type="GO" id="GO:0004844">
    <property type="term" value="F:uracil DNA N-glycosylase activity"/>
    <property type="evidence" value="ECO:0007669"/>
    <property type="project" value="UniProtKB-EC"/>
</dbReference>
<evidence type="ECO:0000256" key="8">
    <source>
        <dbReference type="ARBA" id="ARBA00022801"/>
    </source>
</evidence>
<evidence type="ECO:0000256" key="6">
    <source>
        <dbReference type="ARBA" id="ARBA00022723"/>
    </source>
</evidence>
<dbReference type="GO" id="GO:0006281">
    <property type="term" value="P:DNA repair"/>
    <property type="evidence" value="ECO:0007669"/>
    <property type="project" value="UniProtKB-KW"/>
</dbReference>
<evidence type="ECO:0000256" key="10">
    <source>
        <dbReference type="ARBA" id="ARBA00023014"/>
    </source>
</evidence>
<evidence type="ECO:0000313" key="14">
    <source>
        <dbReference type="Proteomes" id="UP000588068"/>
    </source>
</evidence>
<keyword evidence="11" id="KW-0234">DNA repair</keyword>
<dbReference type="SUPFAM" id="SSF52141">
    <property type="entry name" value="Uracil-DNA glycosylase-like"/>
    <property type="match status" value="1"/>
</dbReference>
<dbReference type="GO" id="GO:0016779">
    <property type="term" value="F:nucleotidyltransferase activity"/>
    <property type="evidence" value="ECO:0007669"/>
    <property type="project" value="UniProtKB-KW"/>
</dbReference>
<evidence type="ECO:0000256" key="2">
    <source>
        <dbReference type="ARBA" id="ARBA00006521"/>
    </source>
</evidence>
<keyword evidence="13" id="KW-0808">Transferase</keyword>
<gene>
    <name evidence="13" type="ORF">HNQ60_000275</name>
</gene>
<evidence type="ECO:0000256" key="7">
    <source>
        <dbReference type="ARBA" id="ARBA00022763"/>
    </source>
</evidence>
<keyword evidence="14" id="KW-1185">Reference proteome</keyword>
<dbReference type="NCBIfam" id="TIGR00758">
    <property type="entry name" value="UDG_fam4"/>
    <property type="match status" value="1"/>
</dbReference>
<dbReference type="GO" id="GO:0051539">
    <property type="term" value="F:4 iron, 4 sulfur cluster binding"/>
    <property type="evidence" value="ECO:0007669"/>
    <property type="project" value="UniProtKB-KW"/>
</dbReference>
<evidence type="ECO:0000256" key="9">
    <source>
        <dbReference type="ARBA" id="ARBA00023004"/>
    </source>
</evidence>
<dbReference type="InterPro" id="IPR005122">
    <property type="entry name" value="Uracil-DNA_glycosylase-like"/>
</dbReference>
<dbReference type="SMART" id="SM00986">
    <property type="entry name" value="UDG"/>
    <property type="match status" value="1"/>
</dbReference>
<keyword evidence="10" id="KW-0411">Iron-sulfur</keyword>
<dbReference type="Proteomes" id="UP000588068">
    <property type="component" value="Unassembled WGS sequence"/>
</dbReference>
<dbReference type="PANTHER" id="PTHR33693">
    <property type="entry name" value="TYPE-5 URACIL-DNA GLYCOSYLASE"/>
    <property type="match status" value="1"/>
</dbReference>
<dbReference type="SMART" id="SM00987">
    <property type="entry name" value="UreE_C"/>
    <property type="match status" value="1"/>
</dbReference>
<dbReference type="RefSeq" id="WP_184329229.1">
    <property type="nucleotide sequence ID" value="NZ_JACHHZ010000001.1"/>
</dbReference>
<dbReference type="GO" id="GO:0046872">
    <property type="term" value="F:metal ion binding"/>
    <property type="evidence" value="ECO:0007669"/>
    <property type="project" value="UniProtKB-KW"/>
</dbReference>
<dbReference type="PANTHER" id="PTHR33693:SF1">
    <property type="entry name" value="TYPE-4 URACIL-DNA GLYCOSYLASE"/>
    <property type="match status" value="1"/>
</dbReference>
<keyword evidence="9" id="KW-0408">Iron</keyword>
<dbReference type="AlphaFoldDB" id="A0A841HG55"/>
<dbReference type="Gene3D" id="3.40.470.10">
    <property type="entry name" value="Uracil-DNA glycosylase-like domain"/>
    <property type="match status" value="1"/>
</dbReference>
<comment type="similarity">
    <text evidence="2">Belongs to the uracil-DNA glycosylase (UDG) superfamily. Type 4 (UDGa) family.</text>
</comment>
<comment type="caution">
    <text evidence="13">The sequence shown here is derived from an EMBL/GenBank/DDBJ whole genome shotgun (WGS) entry which is preliminary data.</text>
</comment>
<dbReference type="InterPro" id="IPR051536">
    <property type="entry name" value="UDG_Type-4/5"/>
</dbReference>
<keyword evidence="13" id="KW-0548">Nucleotidyltransferase</keyword>
<dbReference type="Pfam" id="PF03167">
    <property type="entry name" value="UDG"/>
    <property type="match status" value="1"/>
</dbReference>
<evidence type="ECO:0000313" key="13">
    <source>
        <dbReference type="EMBL" id="MBB6091429.1"/>
    </source>
</evidence>
<evidence type="ECO:0000256" key="4">
    <source>
        <dbReference type="ARBA" id="ARBA00019403"/>
    </source>
</evidence>
<keyword evidence="5" id="KW-0004">4Fe-4S</keyword>
<evidence type="ECO:0000256" key="5">
    <source>
        <dbReference type="ARBA" id="ARBA00022485"/>
    </source>
</evidence>
<keyword evidence="7" id="KW-0227">DNA damage</keyword>
<accession>A0A841HG55</accession>
<dbReference type="EMBL" id="JACHHZ010000001">
    <property type="protein sequence ID" value="MBB6091429.1"/>
    <property type="molecule type" value="Genomic_DNA"/>
</dbReference>
<name>A0A841HG55_9GAMM</name>
<evidence type="ECO:0000256" key="3">
    <source>
        <dbReference type="ARBA" id="ARBA00012030"/>
    </source>
</evidence>
<protein>
    <recommendedName>
        <fullName evidence="4">Type-4 uracil-DNA glycosylase</fullName>
        <ecNumber evidence="3">3.2.2.27</ecNumber>
    </recommendedName>
</protein>
<organism evidence="13 14">
    <name type="scientific">Povalibacter uvarum</name>
    <dbReference type="NCBI Taxonomy" id="732238"/>
    <lineage>
        <taxon>Bacteria</taxon>
        <taxon>Pseudomonadati</taxon>
        <taxon>Pseudomonadota</taxon>
        <taxon>Gammaproteobacteria</taxon>
        <taxon>Steroidobacterales</taxon>
        <taxon>Steroidobacteraceae</taxon>
        <taxon>Povalibacter</taxon>
    </lineage>
</organism>
<proteinExistence type="inferred from homology"/>
<dbReference type="InterPro" id="IPR036895">
    <property type="entry name" value="Uracil-DNA_glycosylase-like_sf"/>
</dbReference>
<sequence>MDSRRLHYLQALDIDVWQRRELIATRQAAAVVEKQQQPSPVRPAVSAVVPPATVSQPVIEEPPRKPAADSIFSTPDAAVAAMDWDALTETVRSCTRCPLHTTRTQAVFGVGNRSARWMVIGEAPGADEDRQGEPFVGKAGQLLNSMLRAIGLAREDVFIANILKSRPPGNRDPRPDEARACISYLMRQIELVNPTLLLCVGRIAAQTLLETDSPIGKLRGRLHHLASGRPMIVTYHPAYLLRSPGEKRKSWADLVLAMQTFEQLTQEKGRAQ</sequence>